<dbReference type="HOGENOM" id="CLU_006175_4_1_1"/>
<dbReference type="STRING" id="283909.R7U4D2"/>
<name>R7U4D2_CAPTE</name>
<dbReference type="OMA" id="SIVIMVE"/>
<dbReference type="EnsemblMetazoa" id="CapteT188932">
    <property type="protein sequence ID" value="CapteP188932"/>
    <property type="gene ID" value="CapteG188932"/>
</dbReference>
<evidence type="ECO:0000313" key="3">
    <source>
        <dbReference type="EnsemblMetazoa" id="CapteP188932"/>
    </source>
</evidence>
<sequence length="419" mass="46784">MSSKRTISDFFAPSAKIRPSEPSCSTSTASPDLSASKAKNDVIIPIAYDIGKYVAGAKLSDKERLEMIETDWIAPTGFEWPNTTRIDRGKERRKFLGQNHFSGQYSCFAYSQTHQGIYCKICVLFAPNQVHGQELGNLVKQPLKKFVHLTGTTGKLDMHLRNGFHESCVTAAILFKKSVETNNDAAAQLNRQEADERAKNRKALLRIIQAIECHGLLGLPLQGGYRPNWTQLLSILRKYGDDNGVQCAIREEYKWAVYFHCASHCLNLVLTTAADEYTIRNAVGLMNEIAVFFPVSNKRLLVLQEAIAKKCPESERTRLKKQCATRWVERHDAVIVFKDLYPAVIEALKVISMLPGNAGSKACMLLRGILAGGFLVALEILNKVLMVTNPCRRFSKPKPSTSAMRWEMSTTAFQCCSAT</sequence>
<reference evidence="4" key="1">
    <citation type="submission" date="2012-12" db="EMBL/GenBank/DDBJ databases">
        <authorList>
            <person name="Hellsten U."/>
            <person name="Grimwood J."/>
            <person name="Chapman J.A."/>
            <person name="Shapiro H."/>
            <person name="Aerts A."/>
            <person name="Otillar R.P."/>
            <person name="Terry A.Y."/>
            <person name="Boore J.L."/>
            <person name="Simakov O."/>
            <person name="Marletaz F."/>
            <person name="Cho S.-J."/>
            <person name="Edsinger-Gonzales E."/>
            <person name="Havlak P."/>
            <person name="Kuo D.-H."/>
            <person name="Larsson T."/>
            <person name="Lv J."/>
            <person name="Arendt D."/>
            <person name="Savage R."/>
            <person name="Osoegawa K."/>
            <person name="de Jong P."/>
            <person name="Lindberg D.R."/>
            <person name="Seaver E.C."/>
            <person name="Weisblat D.A."/>
            <person name="Putnam N.H."/>
            <person name="Grigoriev I.V."/>
            <person name="Rokhsar D.S."/>
        </authorList>
    </citation>
    <scope>NUCLEOTIDE SEQUENCE</scope>
    <source>
        <strain evidence="4">I ESC-2004</strain>
    </source>
</reference>
<gene>
    <name evidence="2" type="ORF">CAPTEDRAFT_188932</name>
</gene>
<dbReference type="AlphaFoldDB" id="R7U4D2"/>
<dbReference type="EMBL" id="AMQN01009561">
    <property type="status" value="NOT_ANNOTATED_CDS"/>
    <property type="molecule type" value="Genomic_DNA"/>
</dbReference>
<organism evidence="2">
    <name type="scientific">Capitella teleta</name>
    <name type="common">Polychaete worm</name>
    <dbReference type="NCBI Taxonomy" id="283909"/>
    <lineage>
        <taxon>Eukaryota</taxon>
        <taxon>Metazoa</taxon>
        <taxon>Spiralia</taxon>
        <taxon>Lophotrochozoa</taxon>
        <taxon>Annelida</taxon>
        <taxon>Polychaeta</taxon>
        <taxon>Sedentaria</taxon>
        <taxon>Scolecida</taxon>
        <taxon>Capitellidae</taxon>
        <taxon>Capitella</taxon>
    </lineage>
</organism>
<dbReference type="Proteomes" id="UP000014760">
    <property type="component" value="Unassembled WGS sequence"/>
</dbReference>
<dbReference type="PANTHER" id="PTHR46289">
    <property type="entry name" value="52 KDA REPRESSOR OF THE INHIBITOR OF THE PROTEIN KINASE-LIKE PROTEIN-RELATED"/>
    <property type="match status" value="1"/>
</dbReference>
<feature type="region of interest" description="Disordered" evidence="1">
    <location>
        <begin position="1"/>
        <end position="33"/>
    </location>
</feature>
<feature type="compositionally biased region" description="Polar residues" evidence="1">
    <location>
        <begin position="22"/>
        <end position="33"/>
    </location>
</feature>
<evidence type="ECO:0000313" key="4">
    <source>
        <dbReference type="Proteomes" id="UP000014760"/>
    </source>
</evidence>
<evidence type="ECO:0008006" key="5">
    <source>
        <dbReference type="Google" id="ProtNLM"/>
    </source>
</evidence>
<dbReference type="InterPro" id="IPR052958">
    <property type="entry name" value="IFN-induced_PKR_regulator"/>
</dbReference>
<accession>R7U4D2</accession>
<dbReference type="OrthoDB" id="10051013at2759"/>
<evidence type="ECO:0000313" key="2">
    <source>
        <dbReference type="EMBL" id="ELU00824.1"/>
    </source>
</evidence>
<keyword evidence="4" id="KW-1185">Reference proteome</keyword>
<proteinExistence type="predicted"/>
<dbReference type="PANTHER" id="PTHR46289:SF14">
    <property type="entry name" value="DUF4371 DOMAIN-CONTAINING PROTEIN"/>
    <property type="match status" value="1"/>
</dbReference>
<reference evidence="3" key="3">
    <citation type="submission" date="2015-06" db="UniProtKB">
        <authorList>
            <consortium name="EnsemblMetazoa"/>
        </authorList>
    </citation>
    <scope>IDENTIFICATION</scope>
</reference>
<evidence type="ECO:0000256" key="1">
    <source>
        <dbReference type="SAM" id="MobiDB-lite"/>
    </source>
</evidence>
<protein>
    <recommendedName>
        <fullName evidence="5">DUF4371 domain-containing protein</fullName>
    </recommendedName>
</protein>
<dbReference type="EMBL" id="KB305692">
    <property type="protein sequence ID" value="ELU00824.1"/>
    <property type="molecule type" value="Genomic_DNA"/>
</dbReference>
<reference evidence="2 4" key="2">
    <citation type="journal article" date="2013" name="Nature">
        <title>Insights into bilaterian evolution from three spiralian genomes.</title>
        <authorList>
            <person name="Simakov O."/>
            <person name="Marletaz F."/>
            <person name="Cho S.J."/>
            <person name="Edsinger-Gonzales E."/>
            <person name="Havlak P."/>
            <person name="Hellsten U."/>
            <person name="Kuo D.H."/>
            <person name="Larsson T."/>
            <person name="Lv J."/>
            <person name="Arendt D."/>
            <person name="Savage R."/>
            <person name="Osoegawa K."/>
            <person name="de Jong P."/>
            <person name="Grimwood J."/>
            <person name="Chapman J.A."/>
            <person name="Shapiro H."/>
            <person name="Aerts A."/>
            <person name="Otillar R.P."/>
            <person name="Terry A.Y."/>
            <person name="Boore J.L."/>
            <person name="Grigoriev I.V."/>
            <person name="Lindberg D.R."/>
            <person name="Seaver E.C."/>
            <person name="Weisblat D.A."/>
            <person name="Putnam N.H."/>
            <person name="Rokhsar D.S."/>
        </authorList>
    </citation>
    <scope>NUCLEOTIDE SEQUENCE</scope>
    <source>
        <strain evidence="2 4">I ESC-2004</strain>
    </source>
</reference>